<feature type="signal peptide" evidence="1">
    <location>
        <begin position="1"/>
        <end position="26"/>
    </location>
</feature>
<organism evidence="2 3">
    <name type="scientific">Paraglomus occultum</name>
    <dbReference type="NCBI Taxonomy" id="144539"/>
    <lineage>
        <taxon>Eukaryota</taxon>
        <taxon>Fungi</taxon>
        <taxon>Fungi incertae sedis</taxon>
        <taxon>Mucoromycota</taxon>
        <taxon>Glomeromycotina</taxon>
        <taxon>Glomeromycetes</taxon>
        <taxon>Paraglomerales</taxon>
        <taxon>Paraglomeraceae</taxon>
        <taxon>Paraglomus</taxon>
    </lineage>
</organism>
<name>A0A9N9FF33_9GLOM</name>
<evidence type="ECO:0000256" key="1">
    <source>
        <dbReference type="SAM" id="SignalP"/>
    </source>
</evidence>
<protein>
    <submittedName>
        <fullName evidence="2">2423_t:CDS:1</fullName>
    </submittedName>
</protein>
<evidence type="ECO:0000313" key="3">
    <source>
        <dbReference type="Proteomes" id="UP000789572"/>
    </source>
</evidence>
<dbReference type="AlphaFoldDB" id="A0A9N9FF33"/>
<dbReference type="EMBL" id="CAJVPJ010000500">
    <property type="protein sequence ID" value="CAG8531253.1"/>
    <property type="molecule type" value="Genomic_DNA"/>
</dbReference>
<proteinExistence type="predicted"/>
<dbReference type="Proteomes" id="UP000789572">
    <property type="component" value="Unassembled WGS sequence"/>
</dbReference>
<keyword evidence="3" id="KW-1185">Reference proteome</keyword>
<accession>A0A9N9FF33</accession>
<feature type="chain" id="PRO_5040436548" evidence="1">
    <location>
        <begin position="27"/>
        <end position="453"/>
    </location>
</feature>
<comment type="caution">
    <text evidence="2">The sequence shown here is derived from an EMBL/GenBank/DDBJ whole genome shotgun (WGS) entry which is preliminary data.</text>
</comment>
<dbReference type="OrthoDB" id="73465at2759"/>
<reference evidence="2" key="1">
    <citation type="submission" date="2021-06" db="EMBL/GenBank/DDBJ databases">
        <authorList>
            <person name="Kallberg Y."/>
            <person name="Tangrot J."/>
            <person name="Rosling A."/>
        </authorList>
    </citation>
    <scope>NUCLEOTIDE SEQUENCE</scope>
    <source>
        <strain evidence="2">IA702</strain>
    </source>
</reference>
<evidence type="ECO:0000313" key="2">
    <source>
        <dbReference type="EMBL" id="CAG8531253.1"/>
    </source>
</evidence>
<keyword evidence="1" id="KW-0732">Signal</keyword>
<gene>
    <name evidence="2" type="ORF">POCULU_LOCUS4071</name>
</gene>
<sequence>MKLPSLLLLFLVTTLLFLTYPYHTAALTCYDNVNPLRRNQHVPVECDNNKLGKRTSVSWIKGLRSWMPFASKTLKRDVGTNAFKITLTCSAGTTLCAKVKNAFDLAGLMLSQTLQLNTAITVNATFLNFCKQMNQCTAGGGYLTLGGAAPARTIPMKDDDQAVRLYPQALVKQQTSDPSINFGAYDIVALFNSEANFWFQGDGAIQHTQSDFLFVILHELVHGLGFTSSWDDYINITPEALTPDVSITSKGGQQTIGFTEYAFDKYMVLSQTGQRMSEITAQLNQFSASSGATTVQQFGRAFKNSPQYSLAVQMFRNATTRNAMVFLPAGQSDISQAVILETSLAPYQQGSSVSHVDYNTYTDTPDFLMRYLQDRGVSLGDAIVQGGNYTGGSIGPKLKLVLESLGYATQDNPNPYRPAPSSSDSPVILVQSKTLVFLIVFMTIFLSRNTWNL</sequence>